<gene>
    <name evidence="3" type="ORF">IV454_12040</name>
</gene>
<dbReference type="Pfam" id="PF07995">
    <property type="entry name" value="GSDH"/>
    <property type="match status" value="2"/>
</dbReference>
<name>A0AA49A9Z1_9BURK</name>
<dbReference type="InterPro" id="IPR012938">
    <property type="entry name" value="Glc/Sorbosone_DH"/>
</dbReference>
<feature type="domain" description="Glucose/Sorbosone dehydrogenase" evidence="2">
    <location>
        <begin position="372"/>
        <end position="454"/>
    </location>
</feature>
<evidence type="ECO:0000313" key="4">
    <source>
        <dbReference type="Proteomes" id="UP000662888"/>
    </source>
</evidence>
<dbReference type="PANTHER" id="PTHR19328:SF13">
    <property type="entry name" value="HIPL1 PROTEIN"/>
    <property type="match status" value="1"/>
</dbReference>
<accession>A0AA49A9Z1</accession>
<feature type="chain" id="PRO_5046965929" evidence="1">
    <location>
        <begin position="23"/>
        <end position="484"/>
    </location>
</feature>
<dbReference type="RefSeq" id="WP_206091645.1">
    <property type="nucleotide sequence ID" value="NZ_CP065053.1"/>
</dbReference>
<dbReference type="InterPro" id="IPR011041">
    <property type="entry name" value="Quinoprot_gluc/sorb_DH_b-prop"/>
</dbReference>
<dbReference type="EMBL" id="CP065053">
    <property type="protein sequence ID" value="QPI52158.1"/>
    <property type="molecule type" value="Genomic_DNA"/>
</dbReference>
<protein>
    <submittedName>
        <fullName evidence="3">PQQ-dependent sugar dehydrogenase</fullName>
    </submittedName>
</protein>
<keyword evidence="1" id="KW-0732">Signal</keyword>
<sequence length="484" mass="52101">MNRNGIAHALILLLTVGTPAWAEPPPPPGARVAPLPPGFSRKVVATGFANPHNMVLGPDGQLWLTEQIGKRVLRVDPDSGTKIVIATIDEAVVSDKAQDGLLGLALHPDLLAKRGHDYVYVSFSYASGDGGQFPNRTAIRRYTYDAKTRTLGSPTDLIKGLPSSHDHQSARLLFGPDRKLYYSIGDQGANQMRYLCVQNQAQVLPSAAEVRAADWSRYRGKILRLNLDGSIPLDNPVIHGVKSHVYAWGIRNTQGMAFSPSGELYATDQGPNTDDELNLILAGRNYGWPNVAGRKDDAGYAYANYSAAEGGCEGVKDPALNGTQVPPGVPVQRESSWSDTDFVEPLKTFYTVDSSSSFKDPVCAENSLYYICWPTLAPSSVAYYKGGGKAAIPGWEHSLLIGSLKRGTVYRVRLDPAGHLPLGDAEPLFRSVNRYRDVVVSADGATIYVATDIEGSLGTSDSGAPTARLENPGAILAFKYSGAR</sequence>
<feature type="signal peptide" evidence="1">
    <location>
        <begin position="1"/>
        <end position="22"/>
    </location>
</feature>
<dbReference type="Gene3D" id="2.120.10.30">
    <property type="entry name" value="TolB, C-terminal domain"/>
    <property type="match status" value="1"/>
</dbReference>
<feature type="domain" description="Glucose/Sorbosone dehydrogenase" evidence="2">
    <location>
        <begin position="49"/>
        <end position="309"/>
    </location>
</feature>
<dbReference type="NCBIfam" id="TIGR03606">
    <property type="entry name" value="non_repeat_PQQ"/>
    <property type="match status" value="1"/>
</dbReference>
<evidence type="ECO:0000259" key="2">
    <source>
        <dbReference type="Pfam" id="PF07995"/>
    </source>
</evidence>
<dbReference type="Proteomes" id="UP000662888">
    <property type="component" value="Chromosome"/>
</dbReference>
<dbReference type="InterPro" id="IPR011042">
    <property type="entry name" value="6-blade_b-propeller_TolB-like"/>
</dbReference>
<dbReference type="InterPro" id="IPR019893">
    <property type="entry name" value="SndH-like"/>
</dbReference>
<evidence type="ECO:0000256" key="1">
    <source>
        <dbReference type="SAM" id="SignalP"/>
    </source>
</evidence>
<proteinExistence type="predicted"/>
<evidence type="ECO:0000313" key="3">
    <source>
        <dbReference type="EMBL" id="QPI52158.1"/>
    </source>
</evidence>
<reference evidence="3 4" key="1">
    <citation type="submission" date="2020-11" db="EMBL/GenBank/DDBJ databases">
        <authorList>
            <person name="Sun Q."/>
        </authorList>
    </citation>
    <scope>NUCLEOTIDE SEQUENCE [LARGE SCALE GENOMIC DNA]</scope>
    <source>
        <strain evidence="3 4">P8398</strain>
    </source>
</reference>
<dbReference type="SUPFAM" id="SSF50952">
    <property type="entry name" value="Soluble quinoprotein glucose dehydrogenase"/>
    <property type="match status" value="1"/>
</dbReference>
<keyword evidence="4" id="KW-1185">Reference proteome</keyword>
<dbReference type="PANTHER" id="PTHR19328">
    <property type="entry name" value="HEDGEHOG-INTERACTING PROTEIN"/>
    <property type="match status" value="1"/>
</dbReference>
<organism evidence="3 4">
    <name type="scientific">Massilia antarctica</name>
    <dbReference type="NCBI Taxonomy" id="2765360"/>
    <lineage>
        <taxon>Bacteria</taxon>
        <taxon>Pseudomonadati</taxon>
        <taxon>Pseudomonadota</taxon>
        <taxon>Betaproteobacteria</taxon>
        <taxon>Burkholderiales</taxon>
        <taxon>Oxalobacteraceae</taxon>
        <taxon>Telluria group</taxon>
        <taxon>Massilia</taxon>
    </lineage>
</organism>